<dbReference type="Proteomes" id="UP000027327">
    <property type="component" value="Unassembled WGS sequence"/>
</dbReference>
<evidence type="ECO:0000313" key="1">
    <source>
        <dbReference type="EMBL" id="KCY04070.1"/>
    </source>
</evidence>
<sequence>MVPNLKKEARMSKGVMRALKESFSALKETTAFNTVIHCGEMYFNFVSLVNTKNTFLVIFITKLF</sequence>
<dbReference type="EMBL" id="JMOD01000320">
    <property type="protein sequence ID" value="KCY04070.1"/>
    <property type="molecule type" value="Genomic_DNA"/>
</dbReference>
<proteinExistence type="predicted"/>
<dbReference type="AlphaFoldDB" id="A0A062H9B5"/>
<accession>A0A062H9B5</accession>
<evidence type="ECO:0000313" key="2">
    <source>
        <dbReference type="Proteomes" id="UP000027327"/>
    </source>
</evidence>
<gene>
    <name evidence="1" type="ORF">J596_4491</name>
</gene>
<protein>
    <submittedName>
        <fullName evidence="1">Uncharacterized protein</fullName>
    </submittedName>
</protein>
<dbReference type="PATRIC" id="fig|1310697.3.peg.4055"/>
<organism evidence="1 2">
    <name type="scientific">Acinetobacter baumannii 21072</name>
    <dbReference type="NCBI Taxonomy" id="1310697"/>
    <lineage>
        <taxon>Bacteria</taxon>
        <taxon>Pseudomonadati</taxon>
        <taxon>Pseudomonadota</taxon>
        <taxon>Gammaproteobacteria</taxon>
        <taxon>Moraxellales</taxon>
        <taxon>Moraxellaceae</taxon>
        <taxon>Acinetobacter</taxon>
        <taxon>Acinetobacter calcoaceticus/baumannii complex</taxon>
    </lineage>
</organism>
<comment type="caution">
    <text evidence="1">The sequence shown here is derived from an EMBL/GenBank/DDBJ whole genome shotgun (WGS) entry which is preliminary data.</text>
</comment>
<name>A0A062H9B5_ACIBA</name>
<reference evidence="1 2" key="1">
    <citation type="submission" date="2014-04" db="EMBL/GenBank/DDBJ databases">
        <title>Comparative genomics and transcriptomics to identify genetic mechanisms underlying the emergence of carbapenem resistant Acinetobacter baumannii (CRAb).</title>
        <authorList>
            <person name="Harris A.D."/>
            <person name="Johnson K.J."/>
            <person name="George J."/>
            <person name="Nadendla S."/>
            <person name="Daugherty S.C."/>
            <person name="Parankush S."/>
            <person name="Sadzewicz L."/>
            <person name="Tallon L."/>
            <person name="Sengamalay N."/>
            <person name="Hazen T.H."/>
            <person name="Rasko D.A."/>
        </authorList>
    </citation>
    <scope>NUCLEOTIDE SEQUENCE [LARGE SCALE GENOMIC DNA]</scope>
    <source>
        <strain evidence="1 2">21072</strain>
    </source>
</reference>